<reference evidence="2" key="1">
    <citation type="journal article" date="2024" name="Proc. Natl. Acad. Sci. U.S.A.">
        <title>Extraordinary preservation of gene collinearity over three hundred million years revealed in homosporous lycophytes.</title>
        <authorList>
            <person name="Li C."/>
            <person name="Wickell D."/>
            <person name="Kuo L.Y."/>
            <person name="Chen X."/>
            <person name="Nie B."/>
            <person name="Liao X."/>
            <person name="Peng D."/>
            <person name="Ji J."/>
            <person name="Jenkins J."/>
            <person name="Williams M."/>
            <person name="Shu S."/>
            <person name="Plott C."/>
            <person name="Barry K."/>
            <person name="Rajasekar S."/>
            <person name="Grimwood J."/>
            <person name="Han X."/>
            <person name="Sun S."/>
            <person name="Hou Z."/>
            <person name="He W."/>
            <person name="Dai G."/>
            <person name="Sun C."/>
            <person name="Schmutz J."/>
            <person name="Leebens-Mack J.H."/>
            <person name="Li F.W."/>
            <person name="Wang L."/>
        </authorList>
    </citation>
    <scope>NUCLEOTIDE SEQUENCE [LARGE SCALE GENOMIC DNA]</scope>
    <source>
        <strain evidence="2">cv. PW_Plant_1</strain>
    </source>
</reference>
<comment type="caution">
    <text evidence="1">The sequence shown here is derived from an EMBL/GenBank/DDBJ whole genome shotgun (WGS) entry which is preliminary data.</text>
</comment>
<evidence type="ECO:0000313" key="1">
    <source>
        <dbReference type="EMBL" id="KAJ7523466.1"/>
    </source>
</evidence>
<evidence type="ECO:0000313" key="2">
    <source>
        <dbReference type="Proteomes" id="UP001162992"/>
    </source>
</evidence>
<protein>
    <submittedName>
        <fullName evidence="1">Uncharacterized protein</fullName>
    </submittedName>
</protein>
<keyword evidence="2" id="KW-1185">Reference proteome</keyword>
<organism evidence="1 2">
    <name type="scientific">Diphasiastrum complanatum</name>
    <name type="common">Issler's clubmoss</name>
    <name type="synonym">Lycopodium complanatum</name>
    <dbReference type="NCBI Taxonomy" id="34168"/>
    <lineage>
        <taxon>Eukaryota</taxon>
        <taxon>Viridiplantae</taxon>
        <taxon>Streptophyta</taxon>
        <taxon>Embryophyta</taxon>
        <taxon>Tracheophyta</taxon>
        <taxon>Lycopodiopsida</taxon>
        <taxon>Lycopodiales</taxon>
        <taxon>Lycopodiaceae</taxon>
        <taxon>Lycopodioideae</taxon>
        <taxon>Diphasiastrum</taxon>
    </lineage>
</organism>
<proteinExistence type="predicted"/>
<dbReference type="EMBL" id="CM055109">
    <property type="protein sequence ID" value="KAJ7523466.1"/>
    <property type="molecule type" value="Genomic_DNA"/>
</dbReference>
<gene>
    <name evidence="1" type="ORF">O6H91_18G050900</name>
</gene>
<accession>A0ACC2B134</accession>
<name>A0ACC2B134_DIPCM</name>
<dbReference type="Proteomes" id="UP001162992">
    <property type="component" value="Chromosome 18"/>
</dbReference>
<sequence>MSKQGELQLAEIGRRLGSPSLTKDASIKLLKQLASLLPEVEQSSSASTIQALKPCMDALILPSILKHKDKDVRVLVATCLSEIMRIRAPDAPYNDDILQEIFQLIVSTFQGLDEVASPAFARRVSILDTVAKVKTCVLMLDLECDDLIHEMFTIFFAKVREDHPQNVFTAMRTIMALVLQESFEIPQPLLDQVLSNLLKDNRAVSAAAHNLAVAVVQSCAEKLETYIQRLLTSVMLEGKAPDSVLHGDYHDIIYEIYCCAPQMLLAVIPNLSQEILTDNVDVRLKAVDLLGRLFSFPGRHVAQEYRQLFSEFLKRFTDKAVEVRLAMVECSRKCLMANPMGPEASEILSALNERLLDFDDKVRMVVVKAICDLAKANFKWVPMDVMKHVADRLRDKKIFVRKDTLQNLTEVYATYCTKCYEGSAAPDQEFEWIPGKILRCCYDKDCKEFRPQGIEIVLTDELFHSELPVEERVKHWIAMFSNFDKNDKKALERVLSQKKRLQQEMQIFLSMRQKSKQEEDASELKKKIQASSKVIAASFVDSVKAEENLQKLFQMKDNNIFKALGLLLTPGTTFDQSRAARVDLLKRIGEKHPQHEFMRILATKCSFLLFGKEHVIAVLKEVKSLNAAGNKELVAASLSLLVEFSGLFPVLVDGAENDLLSLLREDGDDAVKEGVVHVLAKAGSSIRDRITDVGSSLDLTLENLCLEGSRKQAKYAVSAIAATTSDSGLKALSVLYGRLVDSLEDNNHLATKLQSLSCIAQNAMPVFETREDEIIRFVVRNLLRRNSVNLEEKKSNWESKSKETLLKIYGIKTLVKSFLPNKDAHLRQRLKGLCGVLLKLLQSGEIHEDVQSSEIDKAHLRLAAAKGVLRLSRKWDLQIPAQLFHLTVLTAQDPSVQVRRQFLLKANQYLREHALSNKYASTFALSAADSAKDVLTHSKRCLAEFVETSRREARLRQVSASVQVEGYLLPYHPEYVLVYLLHVLAHHPSFPASDEPPEDASVFEPFYRQLSFFLRALLQQETDGRGEVGKKDEVDNLPAILEIFRTIKRTEDATETPRTNNIHLLCDIGLVLAKDLGRKKSYSGAYPGEVPLPSMFYKAPDLADVSPKIDGSHLPACLTEDVFVHFHAAITTRLPQPSSPRGQKRAKRNIDESSSDEVAEDCQRNKADGTEEAVAQSREIENLGVSSKLAYGKKKTQQQKLTLEDNEIAKTLDDDSQEVTSKSDEFAKAHDDEADNLQEATSKSVMNEKLATKRKRGRPTKESRENQASDRKRALKDKGTGAPVRKQGRSKKNSKIGIQEGETLVHSPRSSEQKEHTVAEVPVQTSRSLSRKRGSSGSVGGQRTLLDIFQSDNNHTSISRDSVEQTRPEETVSGRKKELLQARRAAEPVSSPGGTPRRSAKKLSVKDVDKSPSWKNEEDREASEKLVGCRIRVWWPLDKRFYEGKVTSYDPTKQKHKVLYDDGDEETLRLVKERWELVVEISPAKKDLVAVAPSLLTSSSNQHGKQKKKTSINALVRESDVSGPPTQSVDANQDEHLKELEADEDNTSQIPPKVASNGSTEDFQSQAVPGEATGADNVNKLGDVKGVSTAEGTSNTQANVNATSTLDDKESDDEPLNTWRSRRRKVH</sequence>